<proteinExistence type="predicted"/>
<feature type="region of interest" description="Disordered" evidence="1">
    <location>
        <begin position="27"/>
        <end position="132"/>
    </location>
</feature>
<evidence type="ECO:0000313" key="3">
    <source>
        <dbReference type="EMBL" id="SCX28725.1"/>
    </source>
</evidence>
<gene>
    <name evidence="3" type="ORF">SAMN02799620_04629</name>
</gene>
<evidence type="ECO:0000256" key="2">
    <source>
        <dbReference type="SAM" id="SignalP"/>
    </source>
</evidence>
<feature type="compositionally biased region" description="Low complexity" evidence="1">
    <location>
        <begin position="56"/>
        <end position="66"/>
    </location>
</feature>
<evidence type="ECO:0000256" key="1">
    <source>
        <dbReference type="SAM" id="MobiDB-lite"/>
    </source>
</evidence>
<feature type="compositionally biased region" description="Polar residues" evidence="1">
    <location>
        <begin position="71"/>
        <end position="82"/>
    </location>
</feature>
<organism evidence="3 4">
    <name type="scientific">Mycolicibacterium fluoranthenivorans</name>
    <dbReference type="NCBI Taxonomy" id="258505"/>
    <lineage>
        <taxon>Bacteria</taxon>
        <taxon>Bacillati</taxon>
        <taxon>Actinomycetota</taxon>
        <taxon>Actinomycetes</taxon>
        <taxon>Mycobacteriales</taxon>
        <taxon>Mycobacteriaceae</taxon>
        <taxon>Mycolicibacterium</taxon>
    </lineage>
</organism>
<evidence type="ECO:0008006" key="5">
    <source>
        <dbReference type="Google" id="ProtNLM"/>
    </source>
</evidence>
<feature type="chain" id="PRO_5011443034" description="Alpha/beta hydrolase" evidence="2">
    <location>
        <begin position="31"/>
        <end position="532"/>
    </location>
</feature>
<accession>A0A1G4WU07</accession>
<dbReference type="Proteomes" id="UP000199707">
    <property type="component" value="Unassembled WGS sequence"/>
</dbReference>
<dbReference type="EMBL" id="FMUB01000010">
    <property type="protein sequence ID" value="SCX28725.1"/>
    <property type="molecule type" value="Genomic_DNA"/>
</dbReference>
<sequence>MRRSSRWVSAGLLTAGVSAGLLTGAGVAAADSGSPAPSGSATSSTGSAEGSGTGTGTTAAGTPGSTDKTEPTSNAGTASETNDPPKKKKKKRSTSAGSGTSATDISATRSEPGPKAESTGTGQASAAAKPAESTAAAAIRAVAPTTETLTPNTSSSLRLAQAPVTARTAPTAVNPVKVIARAVTGLVNSVGSVIINAVQALEKFVTGPPVLPAGSTVTVRTSTILLTNGQRVQANWYYPEPDPDTGAPPEKMILLQHGFFALAPMYSYTAANLAERTNSVVVTPTLSSNFFAGDDHWLGGAGMAAQIADLFTGNRQALTQSAIAAGYATRYGLDPATAALPQKFALAGHSAGGGLVSGAAGDLATNGAAKDLVGVILLDGVPTGNTLRDALTKLDTYQANGGQYIPIRVIGAPPNLFNFISTENQTLSAARPGQFNGVVLSGGVHMDSMQGGNPIIQFAAQLLAGFPQPQNPPAVQDLMTDWMNAWFAGADEGPAPVPGTVIDIDTPKGTAHGRVIGTVPVTTSAAAAALAG</sequence>
<protein>
    <recommendedName>
        <fullName evidence="5">Alpha/beta hydrolase</fullName>
    </recommendedName>
</protein>
<feature type="signal peptide" evidence="2">
    <location>
        <begin position="1"/>
        <end position="30"/>
    </location>
</feature>
<dbReference type="InterPro" id="IPR029058">
    <property type="entry name" value="AB_hydrolase_fold"/>
</dbReference>
<dbReference type="Gene3D" id="3.40.50.1820">
    <property type="entry name" value="alpha/beta hydrolase"/>
    <property type="match status" value="1"/>
</dbReference>
<keyword evidence="2" id="KW-0732">Signal</keyword>
<reference evidence="4" key="1">
    <citation type="submission" date="2016-10" db="EMBL/GenBank/DDBJ databases">
        <authorList>
            <person name="Varghese N."/>
            <person name="Submissions S."/>
        </authorList>
    </citation>
    <scope>NUCLEOTIDE SEQUENCE [LARGE SCALE GENOMIC DNA]</scope>
    <source>
        <strain evidence="4">UNC267MFSha1.1M11</strain>
    </source>
</reference>
<name>A0A1G4WU07_9MYCO</name>
<dbReference type="AlphaFoldDB" id="A0A1G4WU07"/>
<feature type="compositionally biased region" description="Low complexity" evidence="1">
    <location>
        <begin position="27"/>
        <end position="48"/>
    </location>
</feature>
<feature type="compositionally biased region" description="Low complexity" evidence="1">
    <location>
        <begin position="94"/>
        <end position="108"/>
    </location>
</feature>
<dbReference type="SUPFAM" id="SSF53474">
    <property type="entry name" value="alpha/beta-Hydrolases"/>
    <property type="match status" value="1"/>
</dbReference>
<evidence type="ECO:0000313" key="4">
    <source>
        <dbReference type="Proteomes" id="UP000199707"/>
    </source>
</evidence>
<dbReference type="STRING" id="1502745.SAMN02799620_04629"/>